<evidence type="ECO:0000256" key="4">
    <source>
        <dbReference type="RuleBase" id="RU003560"/>
    </source>
</evidence>
<dbReference type="OrthoDB" id="730777at2"/>
<accession>A0A1G9UPZ5</accession>
<dbReference type="EMBL" id="FNGV01000011">
    <property type="protein sequence ID" value="SDM61998.1"/>
    <property type="molecule type" value="Genomic_DNA"/>
</dbReference>
<comment type="similarity">
    <text evidence="2 4">Belongs to the class-III pyridoxal-phosphate-dependent aminotransferase family.</text>
</comment>
<dbReference type="PIRSF" id="PIRSF000521">
    <property type="entry name" value="Transaminase_4ab_Lys_Orn"/>
    <property type="match status" value="1"/>
</dbReference>
<keyword evidence="3 4" id="KW-0663">Pyridoxal phosphate</keyword>
<evidence type="ECO:0000313" key="6">
    <source>
        <dbReference type="Proteomes" id="UP000199440"/>
    </source>
</evidence>
<dbReference type="RefSeq" id="WP_089893095.1">
    <property type="nucleotide sequence ID" value="NZ_FNGV01000011.1"/>
</dbReference>
<keyword evidence="5" id="KW-0808">Transferase</keyword>
<evidence type="ECO:0000256" key="2">
    <source>
        <dbReference type="ARBA" id="ARBA00008954"/>
    </source>
</evidence>
<dbReference type="Gene3D" id="3.40.640.10">
    <property type="entry name" value="Type I PLP-dependent aspartate aminotransferase-like (Major domain)"/>
    <property type="match status" value="1"/>
</dbReference>
<protein>
    <submittedName>
        <fullName evidence="5">4-aminobutyrate aminotransferase apoenzyme</fullName>
    </submittedName>
</protein>
<dbReference type="CDD" id="cd00610">
    <property type="entry name" value="OAT_like"/>
    <property type="match status" value="1"/>
</dbReference>
<gene>
    <name evidence="5" type="ORF">SAMN04488514_111124</name>
</gene>
<dbReference type="PANTHER" id="PTHR43094:SF1">
    <property type="entry name" value="AMINOTRANSFERASE CLASS-III"/>
    <property type="match status" value="1"/>
</dbReference>
<dbReference type="PANTHER" id="PTHR43094">
    <property type="entry name" value="AMINOTRANSFERASE"/>
    <property type="match status" value="1"/>
</dbReference>
<keyword evidence="6" id="KW-1185">Reference proteome</keyword>
<dbReference type="Pfam" id="PF00202">
    <property type="entry name" value="Aminotran_3"/>
    <property type="match status" value="1"/>
</dbReference>
<dbReference type="SUPFAM" id="SSF53383">
    <property type="entry name" value="PLP-dependent transferases"/>
    <property type="match status" value="1"/>
</dbReference>
<dbReference type="Proteomes" id="UP000199440">
    <property type="component" value="Unassembled WGS sequence"/>
</dbReference>
<comment type="cofactor">
    <cofactor evidence="1">
        <name>pyridoxal 5'-phosphate</name>
        <dbReference type="ChEBI" id="CHEBI:597326"/>
    </cofactor>
</comment>
<proteinExistence type="inferred from homology"/>
<name>A0A1G9UPZ5_9FLAO</name>
<sequence>MDNNKRTEGDINSTPERKKWDAKIDEKTRKLLEKDARYFLHQSMSTPCLDVLKQCEGSSIENLSGKKYLDFHGNNVHQIGFSHPKLIERITEQLQTLSFSTRRYTNEPAIAFAEKLASLAPSNLNRILLTPNGSSAVGIALKLARAITGKHKVVSFWDSFHGASLDAISVGGESVFRDRIGPLMPGVVRIPPPVAYRGIFEGDESKSLEYLEYVLSKENDIGAFIAETIRNTDVQIPSANFWKTARQLCDKHGVLLILDEIPIALGRTGKMFAFEHYDVEPDILCLGKGLGGGIFPQAAIITRDDYNKFGDISLGHYTHEKSPLGSVAGLTALEILEEEHLMEKVADDEVFMRSELEKLSDKYEIIGDVRGIGLLWGVELVESRKTKVKAIDAAEKVMYACLDQGLSFKVSAGNVLQLSPALTISREDLEKALRIVDKSLSIVETSKKNNG</sequence>
<dbReference type="InterPro" id="IPR015424">
    <property type="entry name" value="PyrdxlP-dep_Trfase"/>
</dbReference>
<organism evidence="5 6">
    <name type="scientific">Kriegella aquimaris</name>
    <dbReference type="NCBI Taxonomy" id="192904"/>
    <lineage>
        <taxon>Bacteria</taxon>
        <taxon>Pseudomonadati</taxon>
        <taxon>Bacteroidota</taxon>
        <taxon>Flavobacteriia</taxon>
        <taxon>Flavobacteriales</taxon>
        <taxon>Flavobacteriaceae</taxon>
        <taxon>Kriegella</taxon>
    </lineage>
</organism>
<evidence type="ECO:0000256" key="1">
    <source>
        <dbReference type="ARBA" id="ARBA00001933"/>
    </source>
</evidence>
<dbReference type="Gene3D" id="3.90.1150.10">
    <property type="entry name" value="Aspartate Aminotransferase, domain 1"/>
    <property type="match status" value="1"/>
</dbReference>
<dbReference type="STRING" id="192904.SAMN04488514_111124"/>
<dbReference type="InterPro" id="IPR049704">
    <property type="entry name" value="Aminotrans_3_PPA_site"/>
</dbReference>
<reference evidence="6" key="1">
    <citation type="submission" date="2016-10" db="EMBL/GenBank/DDBJ databases">
        <authorList>
            <person name="Varghese N."/>
            <person name="Submissions S."/>
        </authorList>
    </citation>
    <scope>NUCLEOTIDE SEQUENCE [LARGE SCALE GENOMIC DNA]</scope>
    <source>
        <strain evidence="6">DSM 19886</strain>
    </source>
</reference>
<evidence type="ECO:0000256" key="3">
    <source>
        <dbReference type="ARBA" id="ARBA00022898"/>
    </source>
</evidence>
<dbReference type="GO" id="GO:0030170">
    <property type="term" value="F:pyridoxal phosphate binding"/>
    <property type="evidence" value="ECO:0007669"/>
    <property type="project" value="InterPro"/>
</dbReference>
<dbReference type="AlphaFoldDB" id="A0A1G9UPZ5"/>
<dbReference type="InterPro" id="IPR005814">
    <property type="entry name" value="Aminotrans_3"/>
</dbReference>
<dbReference type="NCBIfam" id="NF004755">
    <property type="entry name" value="PRK06082.1"/>
    <property type="match status" value="1"/>
</dbReference>
<keyword evidence="5" id="KW-0032">Aminotransferase</keyword>
<dbReference type="InterPro" id="IPR015422">
    <property type="entry name" value="PyrdxlP-dep_Trfase_small"/>
</dbReference>
<dbReference type="PROSITE" id="PS00600">
    <property type="entry name" value="AA_TRANSFER_CLASS_3"/>
    <property type="match status" value="1"/>
</dbReference>
<dbReference type="InterPro" id="IPR015421">
    <property type="entry name" value="PyrdxlP-dep_Trfase_major"/>
</dbReference>
<dbReference type="GO" id="GO:0008483">
    <property type="term" value="F:transaminase activity"/>
    <property type="evidence" value="ECO:0007669"/>
    <property type="project" value="UniProtKB-KW"/>
</dbReference>
<evidence type="ECO:0000313" key="5">
    <source>
        <dbReference type="EMBL" id="SDM61998.1"/>
    </source>
</evidence>